<reference evidence="2 3" key="1">
    <citation type="journal article" date="2018" name="Genet. Mol. Biol.">
        <title>The genome sequence of Dyella jiangningensis FCAV SCS01 from a lignocellulose-decomposing microbial consortium metagenome reveals potential for biotechnological applications.</title>
        <authorList>
            <person name="Desiderato J.G."/>
            <person name="Alvarenga D.O."/>
            <person name="Constancio M.T.L."/>
            <person name="Alves L.M.C."/>
            <person name="Varani A.M."/>
        </authorList>
    </citation>
    <scope>NUCLEOTIDE SEQUENCE [LARGE SCALE GENOMIC DNA]</scope>
    <source>
        <strain evidence="2 3">FCAV SCS01</strain>
    </source>
</reference>
<evidence type="ECO:0000313" key="2">
    <source>
        <dbReference type="EMBL" id="RAO77656.1"/>
    </source>
</evidence>
<organism evidence="2 3">
    <name type="scientific">Dyella jiangningensis</name>
    <dbReference type="NCBI Taxonomy" id="1379159"/>
    <lineage>
        <taxon>Bacteria</taxon>
        <taxon>Pseudomonadati</taxon>
        <taxon>Pseudomonadota</taxon>
        <taxon>Gammaproteobacteria</taxon>
        <taxon>Lysobacterales</taxon>
        <taxon>Rhodanobacteraceae</taxon>
        <taxon>Dyella</taxon>
    </lineage>
</organism>
<protein>
    <recommendedName>
        <fullName evidence="4">PH domain-containing protein</fullName>
    </recommendedName>
</protein>
<gene>
    <name evidence="2" type="ORF">CA260_07270</name>
</gene>
<keyword evidence="1" id="KW-0812">Transmembrane</keyword>
<proteinExistence type="predicted"/>
<dbReference type="AlphaFoldDB" id="A0A328PBK2"/>
<name>A0A328PBK2_9GAMM</name>
<comment type="caution">
    <text evidence="2">The sequence shown here is derived from an EMBL/GenBank/DDBJ whole genome shotgun (WGS) entry which is preliminary data.</text>
</comment>
<evidence type="ECO:0000256" key="1">
    <source>
        <dbReference type="SAM" id="Phobius"/>
    </source>
</evidence>
<feature type="transmembrane region" description="Helical" evidence="1">
    <location>
        <begin position="40"/>
        <end position="61"/>
    </location>
</feature>
<evidence type="ECO:0008006" key="4">
    <source>
        <dbReference type="Google" id="ProtNLM"/>
    </source>
</evidence>
<keyword evidence="1" id="KW-0472">Membrane</keyword>
<dbReference type="EMBL" id="NFZS01000001">
    <property type="protein sequence ID" value="RAO77656.1"/>
    <property type="molecule type" value="Genomic_DNA"/>
</dbReference>
<keyword evidence="3" id="KW-1185">Reference proteome</keyword>
<keyword evidence="1" id="KW-1133">Transmembrane helix</keyword>
<sequence>MMMGDDSTYRWPRGTPLFCLIGLYALGFLAAGQPNLTNLFAGKVVVATYFLVSTLFAIYLFRFRVILDATSIRAGAFFFKEIEFADVIRAKYVQDDGRGQIILYARTGVRISIGETINDFGACARAINARLPEHLVIIPGSRTMDVFSGGDLV</sequence>
<evidence type="ECO:0000313" key="3">
    <source>
        <dbReference type="Proteomes" id="UP000248926"/>
    </source>
</evidence>
<accession>A0A328PBK2</accession>
<dbReference type="Proteomes" id="UP000248926">
    <property type="component" value="Unassembled WGS sequence"/>
</dbReference>